<dbReference type="AlphaFoldDB" id="A0A1V9X882"/>
<keyword evidence="2" id="KW-0472">Membrane</keyword>
<reference evidence="3 4" key="1">
    <citation type="journal article" date="2017" name="Gigascience">
        <title>Draft genome of the honey bee ectoparasitic mite, Tropilaelaps mercedesae, is shaped by the parasitic life history.</title>
        <authorList>
            <person name="Dong X."/>
            <person name="Armstrong S.D."/>
            <person name="Xia D."/>
            <person name="Makepeace B.L."/>
            <person name="Darby A.C."/>
            <person name="Kadowaki T."/>
        </authorList>
    </citation>
    <scope>NUCLEOTIDE SEQUENCE [LARGE SCALE GENOMIC DNA]</scope>
    <source>
        <strain evidence="3">Wuxi-XJTLU</strain>
    </source>
</reference>
<feature type="region of interest" description="Disordered" evidence="1">
    <location>
        <begin position="1"/>
        <end position="21"/>
    </location>
</feature>
<name>A0A1V9X882_9ACAR</name>
<feature type="compositionally biased region" description="Polar residues" evidence="1">
    <location>
        <begin position="10"/>
        <end position="21"/>
    </location>
</feature>
<comment type="caution">
    <text evidence="3">The sequence shown here is derived from an EMBL/GenBank/DDBJ whole genome shotgun (WGS) entry which is preliminary data.</text>
</comment>
<keyword evidence="4" id="KW-1185">Reference proteome</keyword>
<evidence type="ECO:0000256" key="1">
    <source>
        <dbReference type="SAM" id="MobiDB-lite"/>
    </source>
</evidence>
<evidence type="ECO:0000256" key="2">
    <source>
        <dbReference type="SAM" id="Phobius"/>
    </source>
</evidence>
<dbReference type="InParanoid" id="A0A1V9X882"/>
<organism evidence="3 4">
    <name type="scientific">Tropilaelaps mercedesae</name>
    <dbReference type="NCBI Taxonomy" id="418985"/>
    <lineage>
        <taxon>Eukaryota</taxon>
        <taxon>Metazoa</taxon>
        <taxon>Ecdysozoa</taxon>
        <taxon>Arthropoda</taxon>
        <taxon>Chelicerata</taxon>
        <taxon>Arachnida</taxon>
        <taxon>Acari</taxon>
        <taxon>Parasitiformes</taxon>
        <taxon>Mesostigmata</taxon>
        <taxon>Gamasina</taxon>
        <taxon>Dermanyssoidea</taxon>
        <taxon>Laelapidae</taxon>
        <taxon>Tropilaelaps</taxon>
    </lineage>
</organism>
<evidence type="ECO:0000313" key="4">
    <source>
        <dbReference type="Proteomes" id="UP000192247"/>
    </source>
</evidence>
<dbReference type="EMBL" id="MNPL01019979">
    <property type="protein sequence ID" value="OQR69750.1"/>
    <property type="molecule type" value="Genomic_DNA"/>
</dbReference>
<proteinExistence type="predicted"/>
<dbReference type="Proteomes" id="UP000192247">
    <property type="component" value="Unassembled WGS sequence"/>
</dbReference>
<protein>
    <submittedName>
        <fullName evidence="3">Uncharacterized protein</fullName>
    </submittedName>
</protein>
<sequence length="115" mass="13057">MHICQRMEDNTINNSKRSSKNASIVSAGSLEAKSHASVSRRVDVTLSGNIVGKKRGERYTVNRITAGSSEKNHWTELERYSKRTLKTAFCYISAVTNFMNCIFFINFVIEFLNDN</sequence>
<keyword evidence="2" id="KW-1133">Transmembrane helix</keyword>
<keyword evidence="2" id="KW-0812">Transmembrane</keyword>
<accession>A0A1V9X882</accession>
<gene>
    <name evidence="3" type="ORF">BIW11_04300</name>
</gene>
<feature type="transmembrane region" description="Helical" evidence="2">
    <location>
        <begin position="88"/>
        <end position="109"/>
    </location>
</feature>
<evidence type="ECO:0000313" key="3">
    <source>
        <dbReference type="EMBL" id="OQR69750.1"/>
    </source>
</evidence>